<protein>
    <recommendedName>
        <fullName evidence="3">Capsid protein</fullName>
    </recommendedName>
</protein>
<evidence type="ECO:0008006" key="3">
    <source>
        <dbReference type="Google" id="ProtNLM"/>
    </source>
</evidence>
<dbReference type="Gene3D" id="2.60.120.20">
    <property type="match status" value="4"/>
</dbReference>
<proteinExistence type="predicted"/>
<evidence type="ECO:0000313" key="2">
    <source>
        <dbReference type="EMBL" id="AYN75565.1"/>
    </source>
</evidence>
<dbReference type="InterPro" id="IPR029053">
    <property type="entry name" value="Viral_coat"/>
</dbReference>
<accession>A0A3G2LQH0</accession>
<dbReference type="EMBL" id="MG210804">
    <property type="protein sequence ID" value="AYN75565.1"/>
    <property type="molecule type" value="Genomic_RNA"/>
</dbReference>
<organism evidence="2">
    <name type="scientific">Mytgal virus 2</name>
    <dbReference type="NCBI Taxonomy" id="2480183"/>
    <lineage>
        <taxon>Viruses</taxon>
    </lineage>
</organism>
<feature type="compositionally biased region" description="Basic and acidic residues" evidence="1">
    <location>
        <begin position="530"/>
        <end position="539"/>
    </location>
</feature>
<evidence type="ECO:0000256" key="1">
    <source>
        <dbReference type="SAM" id="MobiDB-lite"/>
    </source>
</evidence>
<name>A0A3G2LQH0_9VIRU</name>
<sequence length="1070" mass="117406">MHMKVIVNGSQMHYGRGFISYRPLITEPGEKYQFNPLVSEPFSSMDKDASVAFNLTNGEEVCIMTQSQWPKIFVDPGQSMGGEMEFPFFYGANWFRIPNRDWVANPSAVDTGHTLGPNGDPVVNLITGSTPNISQGPYGARVSHMGVVHSSSLAPLKHANDADDPVTIQVFLWASDVKFSIPTAVGHPAVSVQPPVVRTGTFTPHMRTEYVPNYLGDLAKANSADISTRLEVGDSCLATDQATVGLGPSDEMSIPKLAQRECWLDRFTWPVDASAETPIWYARVTPQYFKRQVGDDPSLTGIPCLQPTPSAYAALPFGYWRGSMKYRIQIVASNLHRGRLRIVYDPVADVLAREDVNDYPESLMNQQYSRTIDIAGDSGRDFCFEVGYMQEKPYLSLLPLEARPTQSSDVNYDWVNYGSDVPVAGPTNPSRLAPTATTNGQITIYVLNRLAVPNTETNNDVTVNVFVSAGEDMDFQMPTARNLDSMSFTGPTGFPVNWQNRDRIPQSMGNEAVRRANVFGVAKTIEPSDRARIRKEAAKSRKSRSSPGVFTPNMEVSTGESAAMGATEMEDVPDDPPTKAWMGDCSQPAAPMASVAFGEKMLSWRQLMDRWQLYNRETYTGRNEVPPIPRADRSYTVININPDFPPFPGPAPVNTLWDAQTSYFTVGIPDATQGPFVAEPVPPGVVQPLADNFAFNYSPAAKYTLAAPILTVPTETEPVDTAELLRVNPGKVTMLHFVTRMFIGRKGAINNKYVLDGNRTSLNVQGSKIMSVKRLPDSGVISGNSWTGNTTAAQTREDTLDVANAMPAYGGYWSQASCRVFNSTSAPIAGVNGVSGLAEAQALNGSIQTGAQQVLPPNWFDPLTYPSIPDYGIPSLIQLANTVTKSDLMMANTFDGTHVTTSRQQPVIEVEVPFYVNSRFIKNDLVLNNTRGVQAHAVKYESVFANTTPDEFLDERGAITYLERHVRPGKDFSLYYLANVPHIVLLGHFTYNTVVGEPDGITPVDIALASYSSLRYFSAGRQSESAYKNPPLFPSPPGSVASNTFPSDTYFYEQTINGQVYPMAQTLETV</sequence>
<feature type="region of interest" description="Disordered" evidence="1">
    <location>
        <begin position="530"/>
        <end position="556"/>
    </location>
</feature>
<dbReference type="SUPFAM" id="SSF88633">
    <property type="entry name" value="Positive stranded ssRNA viruses"/>
    <property type="match status" value="2"/>
</dbReference>
<reference evidence="2" key="1">
    <citation type="submission" date="2017-10" db="EMBL/GenBank/DDBJ databases">
        <title>Tracing bivalve-associated viruses using high-throughput transcriptomic data.</title>
        <authorList>
            <person name="Rosani U."/>
        </authorList>
    </citation>
    <scope>NUCLEOTIDE SEQUENCE</scope>
</reference>